<dbReference type="AlphaFoldDB" id="A0A0J6VBA2"/>
<accession>A0A0J6VBA2</accession>
<dbReference type="PATRIC" id="fig|1800.3.peg.5754"/>
<organism evidence="1 2">
    <name type="scientific">Mycolicibacterium chubuense</name>
    <name type="common">Mycobacterium chubuense</name>
    <dbReference type="NCBI Taxonomy" id="1800"/>
    <lineage>
        <taxon>Bacteria</taxon>
        <taxon>Bacillati</taxon>
        <taxon>Actinomycetota</taxon>
        <taxon>Actinomycetes</taxon>
        <taxon>Mycobacteriales</taxon>
        <taxon>Mycobacteriaceae</taxon>
        <taxon>Mycolicibacterium</taxon>
    </lineage>
</organism>
<evidence type="ECO:0000313" key="2">
    <source>
        <dbReference type="Proteomes" id="UP000036176"/>
    </source>
</evidence>
<reference evidence="1 2" key="1">
    <citation type="journal article" date="2015" name="Genome Biol. Evol.">
        <title>Characterization of Three Mycobacterium spp. with Potential Use in Bioremediation by Genome Sequencing and Comparative Genomics.</title>
        <authorList>
            <person name="Das S."/>
            <person name="Pettersson B.M."/>
            <person name="Behra P.R."/>
            <person name="Ramesh M."/>
            <person name="Dasgupta S."/>
            <person name="Bhattacharya A."/>
            <person name="Kirsebom L.A."/>
        </authorList>
    </citation>
    <scope>NUCLEOTIDE SEQUENCE [LARGE SCALE GENOMIC DNA]</scope>
    <source>
        <strain evidence="1 2">DSM 44219</strain>
    </source>
</reference>
<sequence length="46" mass="5359">MTRLNKQELWEWAYDDLLTNTTHEVLAEYIVATALARPLGMSSYKD</sequence>
<comment type="caution">
    <text evidence="1">The sequence shown here is derived from an EMBL/GenBank/DDBJ whole genome shotgun (WGS) entry which is preliminary data.</text>
</comment>
<name>A0A0J6VBA2_MYCCU</name>
<keyword evidence="2" id="KW-1185">Reference proteome</keyword>
<protein>
    <submittedName>
        <fullName evidence="1">Uncharacterized protein</fullName>
    </submittedName>
</protein>
<evidence type="ECO:0000313" key="1">
    <source>
        <dbReference type="EMBL" id="KMO66833.1"/>
    </source>
</evidence>
<dbReference type="EMBL" id="JYNX01000095">
    <property type="protein sequence ID" value="KMO66833.1"/>
    <property type="molecule type" value="Genomic_DNA"/>
</dbReference>
<dbReference type="Proteomes" id="UP000036176">
    <property type="component" value="Unassembled WGS sequence"/>
</dbReference>
<gene>
    <name evidence="1" type="ORF">MCHUDSM44219_05707</name>
</gene>
<proteinExistence type="predicted"/>